<dbReference type="GO" id="GO:0007267">
    <property type="term" value="P:cell-cell signaling"/>
    <property type="evidence" value="ECO:0007669"/>
    <property type="project" value="TreeGrafter"/>
</dbReference>
<feature type="transmembrane region" description="Helical" evidence="10">
    <location>
        <begin position="369"/>
        <end position="390"/>
    </location>
</feature>
<dbReference type="AlphaFoldDB" id="A0AA88NI18"/>
<gene>
    <name evidence="13" type="ORF">Q5P01_005673</name>
</gene>
<evidence type="ECO:0000313" key="14">
    <source>
        <dbReference type="Proteomes" id="UP001187415"/>
    </source>
</evidence>
<dbReference type="InterPro" id="IPR000500">
    <property type="entry name" value="Connexin"/>
</dbReference>
<dbReference type="PRINTS" id="PR00206">
    <property type="entry name" value="CONNEXIN"/>
</dbReference>
<keyword evidence="14" id="KW-1185">Reference proteome</keyword>
<evidence type="ECO:0000256" key="9">
    <source>
        <dbReference type="SAM" id="MobiDB-lite"/>
    </source>
</evidence>
<keyword evidence="3" id="KW-1003">Cell membrane</keyword>
<organism evidence="13 14">
    <name type="scientific">Channa striata</name>
    <name type="common">Snakehead murrel</name>
    <name type="synonym">Ophicephalus striatus</name>
    <dbReference type="NCBI Taxonomy" id="64152"/>
    <lineage>
        <taxon>Eukaryota</taxon>
        <taxon>Metazoa</taxon>
        <taxon>Chordata</taxon>
        <taxon>Craniata</taxon>
        <taxon>Vertebrata</taxon>
        <taxon>Euteleostomi</taxon>
        <taxon>Actinopterygii</taxon>
        <taxon>Neopterygii</taxon>
        <taxon>Teleostei</taxon>
        <taxon>Neoteleostei</taxon>
        <taxon>Acanthomorphata</taxon>
        <taxon>Anabantaria</taxon>
        <taxon>Anabantiformes</taxon>
        <taxon>Channoidei</taxon>
        <taxon>Channidae</taxon>
        <taxon>Channa</taxon>
    </lineage>
</organism>
<evidence type="ECO:0000256" key="8">
    <source>
        <dbReference type="ARBA" id="ARBA00045560"/>
    </source>
</evidence>
<feature type="transmembrane region" description="Helical" evidence="10">
    <location>
        <begin position="522"/>
        <end position="540"/>
    </location>
</feature>
<proteinExistence type="predicted"/>
<comment type="function">
    <text evidence="8">Structural component of lens fiber gap junctions. Gap junctions are dodecameric channels that connect the cytoplasm of adjoining cells. They are formed by the docking of two hexameric hemichannels, one from each cell membrane. Small molecules and ions diffuse from one cell to a neighboring cell via the central pore.</text>
</comment>
<feature type="transmembrane region" description="Helical" evidence="10">
    <location>
        <begin position="155"/>
        <end position="175"/>
    </location>
</feature>
<name>A0AA88NI18_CHASR</name>
<keyword evidence="7" id="KW-1015">Disulfide bond</keyword>
<evidence type="ECO:0000256" key="3">
    <source>
        <dbReference type="ARBA" id="ARBA00022475"/>
    </source>
</evidence>
<comment type="caution">
    <text evidence="13">The sequence shown here is derived from an EMBL/GenBank/DDBJ whole genome shotgun (WGS) entry which is preliminary data.</text>
</comment>
<evidence type="ECO:0000256" key="10">
    <source>
        <dbReference type="SAM" id="Phobius"/>
    </source>
</evidence>
<feature type="domain" description="Connexin N-terminal" evidence="11">
    <location>
        <begin position="392"/>
        <end position="425"/>
    </location>
</feature>
<evidence type="ECO:0000256" key="1">
    <source>
        <dbReference type="ARBA" id="ARBA00004651"/>
    </source>
</evidence>
<dbReference type="Gene3D" id="1.20.1440.80">
    <property type="entry name" value="Gap junction channel protein cysteine-rich domain"/>
    <property type="match status" value="2"/>
</dbReference>
<dbReference type="GO" id="GO:0005243">
    <property type="term" value="F:gap junction channel activity"/>
    <property type="evidence" value="ECO:0007669"/>
    <property type="project" value="TreeGrafter"/>
</dbReference>
<keyword evidence="6 10" id="KW-0472">Membrane</keyword>
<evidence type="ECO:0000256" key="5">
    <source>
        <dbReference type="ARBA" id="ARBA00022989"/>
    </source>
</evidence>
<evidence type="ECO:0000256" key="7">
    <source>
        <dbReference type="ARBA" id="ARBA00023157"/>
    </source>
</evidence>
<dbReference type="Pfam" id="PF00029">
    <property type="entry name" value="Connexin"/>
    <property type="match status" value="4"/>
</dbReference>
<dbReference type="EMBL" id="JAUPFM010000003">
    <property type="protein sequence ID" value="KAK2856938.1"/>
    <property type="molecule type" value="Genomic_DNA"/>
</dbReference>
<dbReference type="GO" id="GO:0005922">
    <property type="term" value="C:connexin complex"/>
    <property type="evidence" value="ECO:0007669"/>
    <property type="project" value="InterPro"/>
</dbReference>
<feature type="transmembrane region" description="Helical" evidence="10">
    <location>
        <begin position="467"/>
        <end position="490"/>
    </location>
</feature>
<dbReference type="PANTHER" id="PTHR11984:SF12">
    <property type="entry name" value="GAP JUNCTION ALPHA-3 PROTEIN"/>
    <property type="match status" value="1"/>
</dbReference>
<evidence type="ECO:0000259" key="12">
    <source>
        <dbReference type="SMART" id="SM01089"/>
    </source>
</evidence>
<evidence type="ECO:0000259" key="11">
    <source>
        <dbReference type="SMART" id="SM00037"/>
    </source>
</evidence>
<feature type="transmembrane region" description="Helical" evidence="10">
    <location>
        <begin position="207"/>
        <end position="228"/>
    </location>
</feature>
<dbReference type="SMART" id="SM00037">
    <property type="entry name" value="CNX"/>
    <property type="match status" value="2"/>
</dbReference>
<feature type="domain" description="Connexin cysteine-rich" evidence="12">
    <location>
        <begin position="260"/>
        <end position="326"/>
    </location>
</feature>
<feature type="transmembrane region" description="Helical" evidence="10">
    <location>
        <begin position="426"/>
        <end position="446"/>
    </location>
</feature>
<evidence type="ECO:0000256" key="4">
    <source>
        <dbReference type="ARBA" id="ARBA00022692"/>
    </source>
</evidence>
<reference evidence="13" key="1">
    <citation type="submission" date="2023-07" db="EMBL/GenBank/DDBJ databases">
        <title>Chromosome-level Genome Assembly of Striped Snakehead (Channa striata).</title>
        <authorList>
            <person name="Liu H."/>
        </authorList>
    </citation>
    <scope>NUCLEOTIDE SEQUENCE</scope>
    <source>
        <strain evidence="13">Gz</strain>
        <tissue evidence="13">Muscle</tissue>
    </source>
</reference>
<evidence type="ECO:0000256" key="6">
    <source>
        <dbReference type="ARBA" id="ARBA00023136"/>
    </source>
</evidence>
<feature type="domain" description="Connexin N-terminal" evidence="11">
    <location>
        <begin position="173"/>
        <end position="205"/>
    </location>
</feature>
<comment type="subcellular location">
    <subcellularLocation>
        <location evidence="1">Cell membrane</location>
        <topology evidence="1">Multi-pass membrane protein</topology>
    </subcellularLocation>
</comment>
<dbReference type="Proteomes" id="UP001187415">
    <property type="component" value="Unassembled WGS sequence"/>
</dbReference>
<feature type="compositionally biased region" description="Basic and acidic residues" evidence="9">
    <location>
        <begin position="572"/>
        <end position="590"/>
    </location>
</feature>
<feature type="domain" description="Connexin cysteine-rich" evidence="12">
    <location>
        <begin position="479"/>
        <end position="545"/>
    </location>
</feature>
<dbReference type="InterPro" id="IPR019570">
    <property type="entry name" value="Connexin_CCC"/>
</dbReference>
<sequence length="590" mass="66193">MECRAEEEPRKGQFPAWSSSCRKVIKTCGIAQGDDQAEHLYKVNTEITSVRKKAEEQLRAEVGQWQEDRMSLIKVIETLQRVLSRREEEKDWKSRVDDPQNRILEMSEMKKKQCRHLSSYFHHVLVGTMKSQKLGVLSSVLCKWQSQATLIGKSVLPVLLLIRLVILGAAAHTAWLDEDEFVCNSHMPGCNVACYNKLTPIAPARLWTLQLVLVLAPGLVFFCYLIHLTNQENQGRRGDGEVRGHPRGAYLACMASVVLLEVVFVVMQSLLHGFWVNKHYRCETSPCPHQIDCVVPYAWEKSIFMILMFVTSCVSVLLNVMELLRALLFNKQSRRQTDPANAYQSGSEVEESPGFLRQLLNLWQSHAGLLGKTVLPVLQLIRLVVVVAAVKPVWDNDSRHFVCNTQQPGCSQSGFTQLFPFSLHHYWTLQVLLVLAPGLIFLCYLIHIIVLKKQSGPGTQVKGHVRGAYLALLSAVVLLEVGFAVVQYVAFGLSLSTGQTTNASPCPFSVDCYVSQATEKTLFMLIMFSVACLSGLLTLLEMCVVLRTARPCEEQQENKISETSGLQMAPTAKEEADSAEHKESYTKLNI</sequence>
<dbReference type="SMART" id="SM01089">
    <property type="entry name" value="Connexin_CCC"/>
    <property type="match status" value="2"/>
</dbReference>
<dbReference type="InterPro" id="IPR038359">
    <property type="entry name" value="Connexin_N_sf"/>
</dbReference>
<feature type="transmembrane region" description="Helical" evidence="10">
    <location>
        <begin position="249"/>
        <end position="271"/>
    </location>
</feature>
<keyword evidence="5 10" id="KW-1133">Transmembrane helix</keyword>
<dbReference type="InterPro" id="IPR013092">
    <property type="entry name" value="Connexin_N"/>
</dbReference>
<protein>
    <recommendedName>
        <fullName evidence="2">Gap junction alpha-3 protein</fullName>
    </recommendedName>
</protein>
<feature type="region of interest" description="Disordered" evidence="9">
    <location>
        <begin position="557"/>
        <end position="590"/>
    </location>
</feature>
<feature type="transmembrane region" description="Helical" evidence="10">
    <location>
        <begin position="303"/>
        <end position="324"/>
    </location>
</feature>
<keyword evidence="4 10" id="KW-0812">Transmembrane</keyword>
<dbReference type="PANTHER" id="PTHR11984">
    <property type="entry name" value="CONNEXIN"/>
    <property type="match status" value="1"/>
</dbReference>
<evidence type="ECO:0000313" key="13">
    <source>
        <dbReference type="EMBL" id="KAK2856938.1"/>
    </source>
</evidence>
<evidence type="ECO:0000256" key="2">
    <source>
        <dbReference type="ARBA" id="ARBA00017226"/>
    </source>
</evidence>
<accession>A0AA88NI18</accession>